<dbReference type="GO" id="GO:0000981">
    <property type="term" value="F:DNA-binding transcription factor activity, RNA polymerase II-specific"/>
    <property type="evidence" value="ECO:0007669"/>
    <property type="project" value="TreeGrafter"/>
</dbReference>
<dbReference type="Gene3D" id="3.30.160.60">
    <property type="entry name" value="Classic Zinc Finger"/>
    <property type="match status" value="6"/>
</dbReference>
<dbReference type="KEGG" id="bbel:109462343"/>
<dbReference type="OrthoDB" id="427030at2759"/>
<keyword evidence="12" id="KW-1185">Reference proteome</keyword>
<dbReference type="PANTHER" id="PTHR23235">
    <property type="entry name" value="KRUEPPEL-LIKE TRANSCRIPTION FACTOR"/>
    <property type="match status" value="1"/>
</dbReference>
<accession>A0A6P4XUZ2</accession>
<evidence type="ECO:0000256" key="8">
    <source>
        <dbReference type="ARBA" id="ARBA00023242"/>
    </source>
</evidence>
<feature type="domain" description="C2H2-type" evidence="11">
    <location>
        <begin position="258"/>
        <end position="285"/>
    </location>
</feature>
<evidence type="ECO:0000256" key="5">
    <source>
        <dbReference type="ARBA" id="ARBA00023015"/>
    </source>
</evidence>
<sequence length="310" mass="35357">MWSHTGKHNREETREDGTFDGRQKEDRRATASCTTDLGLKHTCDMWRAPGSRRDIQECSWGASSQKNKSEIGPQPLQHTCSSGNQAWVCYICGSEFSTISSFEDHINSAHMPGSKRKCNSETLQSNIPGLSSQPTPVQTHPIERIFPCSFCEKNFTTKAYMNIHMRVHTGDKPYKCQMCDKAFSQHGTLKNHIRTHTGEKPFVCEFCEMSFTSKGNMITHTRIHTAHKPYECQVCEKKFSQLGSLKVHMRKHTGERPFECPMCGMKCITKGNLKTHLYTHTGEKPHKCEVCRKEFSQKGSLKTHMKTHNP</sequence>
<protein>
    <submittedName>
        <fullName evidence="13">Zinc finger protein 239-like</fullName>
    </submittedName>
</protein>
<organism evidence="12 13">
    <name type="scientific">Branchiostoma belcheri</name>
    <name type="common">Amphioxus</name>
    <dbReference type="NCBI Taxonomy" id="7741"/>
    <lineage>
        <taxon>Eukaryota</taxon>
        <taxon>Metazoa</taxon>
        <taxon>Chordata</taxon>
        <taxon>Cephalochordata</taxon>
        <taxon>Leptocardii</taxon>
        <taxon>Amphioxiformes</taxon>
        <taxon>Branchiostomatidae</taxon>
        <taxon>Branchiostoma</taxon>
    </lineage>
</organism>
<dbReference type="SMART" id="SM00355">
    <property type="entry name" value="ZnF_C2H2"/>
    <property type="match status" value="7"/>
</dbReference>
<dbReference type="PROSITE" id="PS00028">
    <property type="entry name" value="ZINC_FINGER_C2H2_1"/>
    <property type="match status" value="7"/>
</dbReference>
<dbReference type="FunFam" id="3.30.160.60:FF:000345">
    <property type="entry name" value="Zinc finger protein Gfi-1"/>
    <property type="match status" value="1"/>
</dbReference>
<keyword evidence="3 9" id="KW-0863">Zinc-finger</keyword>
<dbReference type="PANTHER" id="PTHR23235:SF142">
    <property type="entry name" value="ZINC FINGER PROTEIN 384"/>
    <property type="match status" value="1"/>
</dbReference>
<dbReference type="GO" id="GO:0008270">
    <property type="term" value="F:zinc ion binding"/>
    <property type="evidence" value="ECO:0007669"/>
    <property type="project" value="UniProtKB-KW"/>
</dbReference>
<evidence type="ECO:0000313" key="13">
    <source>
        <dbReference type="RefSeq" id="XP_019614444.1"/>
    </source>
</evidence>
<keyword evidence="5" id="KW-0805">Transcription regulation</keyword>
<dbReference type="GeneID" id="109462343"/>
<dbReference type="Proteomes" id="UP000515135">
    <property type="component" value="Unplaced"/>
</dbReference>
<evidence type="ECO:0000256" key="2">
    <source>
        <dbReference type="ARBA" id="ARBA00022737"/>
    </source>
</evidence>
<dbReference type="Pfam" id="PF00096">
    <property type="entry name" value="zf-C2H2"/>
    <property type="match status" value="6"/>
</dbReference>
<dbReference type="GO" id="GO:0000978">
    <property type="term" value="F:RNA polymerase II cis-regulatory region sequence-specific DNA binding"/>
    <property type="evidence" value="ECO:0007669"/>
    <property type="project" value="TreeGrafter"/>
</dbReference>
<evidence type="ECO:0000256" key="1">
    <source>
        <dbReference type="ARBA" id="ARBA00022723"/>
    </source>
</evidence>
<dbReference type="InterPro" id="IPR036236">
    <property type="entry name" value="Znf_C2H2_sf"/>
</dbReference>
<dbReference type="SUPFAM" id="SSF57667">
    <property type="entry name" value="beta-beta-alpha zinc fingers"/>
    <property type="match status" value="3"/>
</dbReference>
<gene>
    <name evidence="13" type="primary">LOC109462343</name>
</gene>
<feature type="compositionally biased region" description="Basic and acidic residues" evidence="10">
    <location>
        <begin position="8"/>
        <end position="29"/>
    </location>
</feature>
<dbReference type="FunFam" id="3.30.160.60:FF:000446">
    <property type="entry name" value="Zinc finger protein"/>
    <property type="match status" value="1"/>
</dbReference>
<keyword evidence="1" id="KW-0479">Metal-binding</keyword>
<dbReference type="InterPro" id="IPR013087">
    <property type="entry name" value="Znf_C2H2_type"/>
</dbReference>
<keyword evidence="6" id="KW-0238">DNA-binding</keyword>
<evidence type="ECO:0000256" key="10">
    <source>
        <dbReference type="SAM" id="MobiDB-lite"/>
    </source>
</evidence>
<evidence type="ECO:0000256" key="4">
    <source>
        <dbReference type="ARBA" id="ARBA00022833"/>
    </source>
</evidence>
<evidence type="ECO:0000259" key="11">
    <source>
        <dbReference type="PROSITE" id="PS50157"/>
    </source>
</evidence>
<evidence type="ECO:0000256" key="3">
    <source>
        <dbReference type="ARBA" id="ARBA00022771"/>
    </source>
</evidence>
<reference evidence="13" key="1">
    <citation type="submission" date="2025-08" db="UniProtKB">
        <authorList>
            <consortium name="RefSeq"/>
        </authorList>
    </citation>
    <scope>IDENTIFICATION</scope>
    <source>
        <tissue evidence="13">Gonad</tissue>
    </source>
</reference>
<evidence type="ECO:0000313" key="12">
    <source>
        <dbReference type="Proteomes" id="UP000515135"/>
    </source>
</evidence>
<evidence type="ECO:0000256" key="6">
    <source>
        <dbReference type="ARBA" id="ARBA00023125"/>
    </source>
</evidence>
<feature type="region of interest" description="Disordered" evidence="10">
    <location>
        <begin position="1"/>
        <end position="31"/>
    </location>
</feature>
<dbReference type="FunFam" id="3.30.160.60:FF:000417">
    <property type="entry name" value="Zinc finger protein"/>
    <property type="match status" value="1"/>
</dbReference>
<dbReference type="FunFam" id="3.30.160.60:FF:001485">
    <property type="entry name" value="Krueppel-related zinc finger protein"/>
    <property type="match status" value="1"/>
</dbReference>
<keyword evidence="7" id="KW-0804">Transcription</keyword>
<dbReference type="FunFam" id="3.30.160.60:FF:000733">
    <property type="entry name" value="Zinc finger protein 236 variant"/>
    <property type="match status" value="2"/>
</dbReference>
<feature type="domain" description="C2H2-type" evidence="11">
    <location>
        <begin position="202"/>
        <end position="229"/>
    </location>
</feature>
<dbReference type="RefSeq" id="XP_019614444.1">
    <property type="nucleotide sequence ID" value="XM_019758885.1"/>
</dbReference>
<feature type="domain" description="C2H2-type" evidence="11">
    <location>
        <begin position="146"/>
        <end position="173"/>
    </location>
</feature>
<dbReference type="AlphaFoldDB" id="A0A6P4XUZ2"/>
<keyword evidence="4" id="KW-0862">Zinc</keyword>
<feature type="domain" description="C2H2-type" evidence="11">
    <location>
        <begin position="174"/>
        <end position="201"/>
    </location>
</feature>
<name>A0A6P4XUZ2_BRABE</name>
<evidence type="ECO:0000256" key="9">
    <source>
        <dbReference type="PROSITE-ProRule" id="PRU00042"/>
    </source>
</evidence>
<keyword evidence="8" id="KW-0539">Nucleus</keyword>
<keyword evidence="2" id="KW-0677">Repeat</keyword>
<feature type="domain" description="C2H2-type" evidence="11">
    <location>
        <begin position="230"/>
        <end position="257"/>
    </location>
</feature>
<feature type="domain" description="C2H2-type" evidence="11">
    <location>
        <begin position="286"/>
        <end position="310"/>
    </location>
</feature>
<dbReference type="PROSITE" id="PS50157">
    <property type="entry name" value="ZINC_FINGER_C2H2_2"/>
    <property type="match status" value="6"/>
</dbReference>
<evidence type="ECO:0000256" key="7">
    <source>
        <dbReference type="ARBA" id="ARBA00023163"/>
    </source>
</evidence>
<proteinExistence type="predicted"/>